<dbReference type="CDD" id="cd07989">
    <property type="entry name" value="LPLAT_AGPAT-like"/>
    <property type="match status" value="1"/>
</dbReference>
<organism evidence="5 6">
    <name type="scientific">Dactylosporangium maewongense</name>
    <dbReference type="NCBI Taxonomy" id="634393"/>
    <lineage>
        <taxon>Bacteria</taxon>
        <taxon>Bacillati</taxon>
        <taxon>Actinomycetota</taxon>
        <taxon>Actinomycetes</taxon>
        <taxon>Micromonosporales</taxon>
        <taxon>Micromonosporaceae</taxon>
        <taxon>Dactylosporangium</taxon>
    </lineage>
</organism>
<keyword evidence="6" id="KW-1185">Reference proteome</keyword>
<accession>A0ABN1ZL74</accession>
<dbReference type="RefSeq" id="WP_344499432.1">
    <property type="nucleotide sequence ID" value="NZ_BAAAQD010000001.1"/>
</dbReference>
<evidence type="ECO:0000256" key="3">
    <source>
        <dbReference type="SAM" id="MobiDB-lite"/>
    </source>
</evidence>
<sequence>MRLLRLLFSLMYRPRVEGLHLVPERGAVIVAANHLSFYDSVVIPLVVPRRVVFLAKAEYFERGRLRRWWFRATGAVPVRRGDGRAAQGALDAAVEVLAGGGAFGIYPEGSRSRDGRLYRGRTGVAWLALTSGAPVVPVALAGTGALPRRTRITVRFGEPLHCTGLPGDPRARRAATDEIMAAIGALSGQDRADRYNTHPGGTGTPSAAKGSVSSP</sequence>
<evidence type="ECO:0000259" key="4">
    <source>
        <dbReference type="SMART" id="SM00563"/>
    </source>
</evidence>
<keyword evidence="1" id="KW-0808">Transferase</keyword>
<dbReference type="Proteomes" id="UP001501470">
    <property type="component" value="Unassembled WGS sequence"/>
</dbReference>
<name>A0ABN1ZL74_9ACTN</name>
<protein>
    <submittedName>
        <fullName evidence="5">Lysophospholipid acyltransferase family protein</fullName>
    </submittedName>
</protein>
<dbReference type="Pfam" id="PF01553">
    <property type="entry name" value="Acyltransferase"/>
    <property type="match status" value="1"/>
</dbReference>
<dbReference type="InterPro" id="IPR002123">
    <property type="entry name" value="Plipid/glycerol_acylTrfase"/>
</dbReference>
<keyword evidence="2 5" id="KW-0012">Acyltransferase</keyword>
<evidence type="ECO:0000313" key="6">
    <source>
        <dbReference type="Proteomes" id="UP001501470"/>
    </source>
</evidence>
<comment type="caution">
    <text evidence="5">The sequence shown here is derived from an EMBL/GenBank/DDBJ whole genome shotgun (WGS) entry which is preliminary data.</text>
</comment>
<dbReference type="GO" id="GO:0016746">
    <property type="term" value="F:acyltransferase activity"/>
    <property type="evidence" value="ECO:0007669"/>
    <property type="project" value="UniProtKB-KW"/>
</dbReference>
<reference evidence="5 6" key="1">
    <citation type="journal article" date="2019" name="Int. J. Syst. Evol. Microbiol.">
        <title>The Global Catalogue of Microorganisms (GCM) 10K type strain sequencing project: providing services to taxonomists for standard genome sequencing and annotation.</title>
        <authorList>
            <consortium name="The Broad Institute Genomics Platform"/>
            <consortium name="The Broad Institute Genome Sequencing Center for Infectious Disease"/>
            <person name="Wu L."/>
            <person name="Ma J."/>
        </authorList>
    </citation>
    <scope>NUCLEOTIDE SEQUENCE [LARGE SCALE GENOMIC DNA]</scope>
    <source>
        <strain evidence="5 6">JCM 15933</strain>
    </source>
</reference>
<dbReference type="PANTHER" id="PTHR10434:SF11">
    <property type="entry name" value="1-ACYL-SN-GLYCEROL-3-PHOSPHATE ACYLTRANSFERASE"/>
    <property type="match status" value="1"/>
</dbReference>
<dbReference type="SMART" id="SM00563">
    <property type="entry name" value="PlsC"/>
    <property type="match status" value="1"/>
</dbReference>
<feature type="region of interest" description="Disordered" evidence="3">
    <location>
        <begin position="190"/>
        <end position="215"/>
    </location>
</feature>
<gene>
    <name evidence="5" type="ORF">GCM10009827_007260</name>
</gene>
<dbReference type="SUPFAM" id="SSF69593">
    <property type="entry name" value="Glycerol-3-phosphate (1)-acyltransferase"/>
    <property type="match status" value="1"/>
</dbReference>
<proteinExistence type="predicted"/>
<feature type="domain" description="Phospholipid/glycerol acyltransferase" evidence="4">
    <location>
        <begin position="28"/>
        <end position="143"/>
    </location>
</feature>
<dbReference type="EMBL" id="BAAAQD010000001">
    <property type="protein sequence ID" value="GAA1500702.1"/>
    <property type="molecule type" value="Genomic_DNA"/>
</dbReference>
<evidence type="ECO:0000313" key="5">
    <source>
        <dbReference type="EMBL" id="GAA1500702.1"/>
    </source>
</evidence>
<evidence type="ECO:0000256" key="1">
    <source>
        <dbReference type="ARBA" id="ARBA00022679"/>
    </source>
</evidence>
<dbReference type="PANTHER" id="PTHR10434">
    <property type="entry name" value="1-ACYL-SN-GLYCEROL-3-PHOSPHATE ACYLTRANSFERASE"/>
    <property type="match status" value="1"/>
</dbReference>
<evidence type="ECO:0000256" key="2">
    <source>
        <dbReference type="ARBA" id="ARBA00023315"/>
    </source>
</evidence>